<evidence type="ECO:0000256" key="4">
    <source>
        <dbReference type="ARBA" id="ARBA00022801"/>
    </source>
</evidence>
<dbReference type="Proteomes" id="UP000515733">
    <property type="component" value="Chromosome"/>
</dbReference>
<evidence type="ECO:0000256" key="8">
    <source>
        <dbReference type="ARBA" id="ARBA00023779"/>
    </source>
</evidence>
<evidence type="ECO:0000313" key="13">
    <source>
        <dbReference type="Proteomes" id="UP000515733"/>
    </source>
</evidence>
<evidence type="ECO:0000256" key="7">
    <source>
        <dbReference type="ARBA" id="ARBA00023204"/>
    </source>
</evidence>
<dbReference type="GO" id="GO:0046872">
    <property type="term" value="F:metal ion binding"/>
    <property type="evidence" value="ECO:0007669"/>
    <property type="project" value="UniProtKB-KW"/>
</dbReference>
<dbReference type="GO" id="GO:0051539">
    <property type="term" value="F:4 iron, 4 sulfur cluster binding"/>
    <property type="evidence" value="ECO:0007669"/>
    <property type="project" value="UniProtKB-KW"/>
</dbReference>
<feature type="region of interest" description="Disordered" evidence="10">
    <location>
        <begin position="1"/>
        <end position="27"/>
    </location>
</feature>
<proteinExistence type="inferred from homology"/>
<name>A0A6S6Y147_9PROT</name>
<sequence>MSGGTDWPKRRKKGPPSPPSTGSGQAKLPLAGEVIDLLAALELFPSRSNGVFHGNAMSSLLTCTDCPRLADFLVQVKSGNPGYHCKPVVPFGDDRARLLIVGLAPGMHGANRTGRPFTGDYAGILLYDTLHRFGFGSAPVSLAADDGLILTDCRITNAVKCLPPENKPEPAEIRTCNTYLADELRASPQVKVILALGLVAHKAVLMALGLKQSARTFGHGARHELPDGRVLIDSYHCSRYNTNTGRLTEASFHDVFRLVRVELDA</sequence>
<gene>
    <name evidence="12" type="ORF">DENOEST_1717</name>
</gene>
<keyword evidence="2" id="KW-0479">Metal-binding</keyword>
<dbReference type="GO" id="GO:0006284">
    <property type="term" value="P:base-excision repair"/>
    <property type="evidence" value="ECO:0007669"/>
    <property type="project" value="InterPro"/>
</dbReference>
<dbReference type="EMBL" id="LR778301">
    <property type="protein sequence ID" value="CAB1368882.1"/>
    <property type="molecule type" value="Genomic_DNA"/>
</dbReference>
<dbReference type="CDD" id="cd10031">
    <property type="entry name" value="UDG-F5_TTUDGB_like"/>
    <property type="match status" value="1"/>
</dbReference>
<keyword evidence="13" id="KW-1185">Reference proteome</keyword>
<reference evidence="12 13" key="1">
    <citation type="submission" date="2020-03" db="EMBL/GenBank/DDBJ databases">
        <authorList>
            <consortium name="Genoscope - CEA"/>
            <person name="William W."/>
        </authorList>
    </citation>
    <scope>NUCLEOTIDE SEQUENCE [LARGE SCALE GENOMIC DNA]</scope>
    <source>
        <strain evidence="13">DSM 16959</strain>
    </source>
</reference>
<organism evidence="12 13">
    <name type="scientific">Denitratisoma oestradiolicum</name>
    <dbReference type="NCBI Taxonomy" id="311182"/>
    <lineage>
        <taxon>Bacteria</taxon>
        <taxon>Pseudomonadati</taxon>
        <taxon>Pseudomonadota</taxon>
        <taxon>Betaproteobacteria</taxon>
        <taxon>Nitrosomonadales</taxon>
        <taxon>Sterolibacteriaceae</taxon>
        <taxon>Denitratisoma</taxon>
    </lineage>
</organism>
<dbReference type="InterPro" id="IPR044147">
    <property type="entry name" value="UdgB-like"/>
</dbReference>
<comment type="similarity">
    <text evidence="8">Belongs to the uracil-DNA glycosylase (UDG) superfamily. Type 5 (UDGb) family.</text>
</comment>
<keyword evidence="5" id="KW-0408">Iron</keyword>
<feature type="domain" description="Uracil-DNA glycosylase-like" evidence="11">
    <location>
        <begin position="89"/>
        <end position="256"/>
    </location>
</feature>
<dbReference type="GO" id="GO:0004844">
    <property type="term" value="F:uracil DNA N-glycosylase activity"/>
    <property type="evidence" value="ECO:0007669"/>
    <property type="project" value="InterPro"/>
</dbReference>
<evidence type="ECO:0000256" key="9">
    <source>
        <dbReference type="ARBA" id="ARBA00023887"/>
    </source>
</evidence>
<keyword evidence="4 12" id="KW-0378">Hydrolase</keyword>
<evidence type="ECO:0000256" key="2">
    <source>
        <dbReference type="ARBA" id="ARBA00022723"/>
    </source>
</evidence>
<evidence type="ECO:0000256" key="3">
    <source>
        <dbReference type="ARBA" id="ARBA00022763"/>
    </source>
</evidence>
<dbReference type="GO" id="GO:0033958">
    <property type="term" value="F:DNA-deoxyinosine glycosylase activity"/>
    <property type="evidence" value="ECO:0007669"/>
    <property type="project" value="InterPro"/>
</dbReference>
<protein>
    <recommendedName>
        <fullName evidence="9">Type-5 uracil-DNA glycosylase</fullName>
    </recommendedName>
</protein>
<dbReference type="InterPro" id="IPR005122">
    <property type="entry name" value="Uracil-DNA_glycosylase-like"/>
</dbReference>
<dbReference type="SMART" id="SM00987">
    <property type="entry name" value="UreE_C"/>
    <property type="match status" value="1"/>
</dbReference>
<evidence type="ECO:0000256" key="6">
    <source>
        <dbReference type="ARBA" id="ARBA00023014"/>
    </source>
</evidence>
<keyword evidence="12" id="KW-0326">Glycosidase</keyword>
<accession>A0A6S6Y147</accession>
<dbReference type="PANTHER" id="PTHR33693">
    <property type="entry name" value="TYPE-5 URACIL-DNA GLYCOSYLASE"/>
    <property type="match status" value="1"/>
</dbReference>
<dbReference type="Pfam" id="PF03167">
    <property type="entry name" value="UDG"/>
    <property type="match status" value="1"/>
</dbReference>
<dbReference type="Gene3D" id="3.40.470.10">
    <property type="entry name" value="Uracil-DNA glycosylase-like domain"/>
    <property type="match status" value="1"/>
</dbReference>
<evidence type="ECO:0000259" key="11">
    <source>
        <dbReference type="SMART" id="SM00986"/>
    </source>
</evidence>
<keyword evidence="6" id="KW-0411">Iron-sulfur</keyword>
<dbReference type="PANTHER" id="PTHR33693:SF3">
    <property type="entry name" value="TYPE-5 URACIL-DNA GLYCOSYLASE"/>
    <property type="match status" value="1"/>
</dbReference>
<evidence type="ECO:0000256" key="10">
    <source>
        <dbReference type="SAM" id="MobiDB-lite"/>
    </source>
</evidence>
<keyword evidence="3" id="KW-0227">DNA damage</keyword>
<dbReference type="AlphaFoldDB" id="A0A6S6Y147"/>
<evidence type="ECO:0000256" key="1">
    <source>
        <dbReference type="ARBA" id="ARBA00022485"/>
    </source>
</evidence>
<evidence type="ECO:0000313" key="12">
    <source>
        <dbReference type="EMBL" id="CAB1368882.1"/>
    </source>
</evidence>
<evidence type="ECO:0000256" key="5">
    <source>
        <dbReference type="ARBA" id="ARBA00023004"/>
    </source>
</evidence>
<keyword evidence="1" id="KW-0004">4Fe-4S</keyword>
<keyword evidence="7" id="KW-0234">DNA repair</keyword>
<dbReference type="KEGG" id="doe:DENOEST_1717"/>
<dbReference type="InterPro" id="IPR036895">
    <property type="entry name" value="Uracil-DNA_glycosylase-like_sf"/>
</dbReference>
<dbReference type="InterPro" id="IPR051536">
    <property type="entry name" value="UDG_Type-4/5"/>
</dbReference>
<dbReference type="SUPFAM" id="SSF52141">
    <property type="entry name" value="Uracil-DNA glycosylase-like"/>
    <property type="match status" value="1"/>
</dbReference>
<dbReference type="SMART" id="SM00986">
    <property type="entry name" value="UDG"/>
    <property type="match status" value="1"/>
</dbReference>